<evidence type="ECO:0008006" key="3">
    <source>
        <dbReference type="Google" id="ProtNLM"/>
    </source>
</evidence>
<dbReference type="RefSeq" id="WP_200463146.1">
    <property type="nucleotide sequence ID" value="NZ_JAENRR010000002.1"/>
</dbReference>
<gene>
    <name evidence="1" type="ORF">JIV24_01090</name>
</gene>
<dbReference type="PROSITE" id="PS51257">
    <property type="entry name" value="PROKAR_LIPOPROTEIN"/>
    <property type="match status" value="1"/>
</dbReference>
<comment type="caution">
    <text evidence="1">The sequence shown here is derived from an EMBL/GenBank/DDBJ whole genome shotgun (WGS) entry which is preliminary data.</text>
</comment>
<organism evidence="1 2">
    <name type="scientific">Carboxylicivirga marina</name>
    <dbReference type="NCBI Taxonomy" id="2800988"/>
    <lineage>
        <taxon>Bacteria</taxon>
        <taxon>Pseudomonadati</taxon>
        <taxon>Bacteroidota</taxon>
        <taxon>Bacteroidia</taxon>
        <taxon>Marinilabiliales</taxon>
        <taxon>Marinilabiliaceae</taxon>
        <taxon>Carboxylicivirga</taxon>
    </lineage>
</organism>
<evidence type="ECO:0000313" key="2">
    <source>
        <dbReference type="Proteomes" id="UP000605676"/>
    </source>
</evidence>
<dbReference type="EMBL" id="JAENRR010000002">
    <property type="protein sequence ID" value="MBK3515914.1"/>
    <property type="molecule type" value="Genomic_DNA"/>
</dbReference>
<evidence type="ECO:0000313" key="1">
    <source>
        <dbReference type="EMBL" id="MBK3515914.1"/>
    </source>
</evidence>
<dbReference type="Proteomes" id="UP000605676">
    <property type="component" value="Unassembled WGS sequence"/>
</dbReference>
<protein>
    <recommendedName>
        <fullName evidence="3">Lipoprotein</fullName>
    </recommendedName>
</protein>
<sequence length="134" mass="15367">MNHRTLLFIILLILSSCCRVLDSLLEKDYRSNCIFIEQSNLQVITPGKAVIYAKIKNTGDLVLYDIMATAELSKDGVMIEKQNVRIPSLSTGDTRPIAFHFHKILYGSEYDEVNLSLIWKSHEPSDYYDDDCDF</sequence>
<accession>A0ABS1HFF0</accession>
<proteinExistence type="predicted"/>
<keyword evidence="2" id="KW-1185">Reference proteome</keyword>
<name>A0ABS1HFF0_9BACT</name>
<reference evidence="1 2" key="1">
    <citation type="submission" date="2021-01" db="EMBL/GenBank/DDBJ databases">
        <title>Carboxyliciviraga sp.nov., isolated from coastal sediments.</title>
        <authorList>
            <person name="Lu D."/>
            <person name="Zhang T."/>
        </authorList>
    </citation>
    <scope>NUCLEOTIDE SEQUENCE [LARGE SCALE GENOMIC DNA]</scope>
    <source>
        <strain evidence="1 2">N1Y132</strain>
    </source>
</reference>